<organism evidence="4">
    <name type="scientific">Nippostrongylus brasiliensis</name>
    <name type="common">Rat hookworm</name>
    <dbReference type="NCBI Taxonomy" id="27835"/>
    <lineage>
        <taxon>Eukaryota</taxon>
        <taxon>Metazoa</taxon>
        <taxon>Ecdysozoa</taxon>
        <taxon>Nematoda</taxon>
        <taxon>Chromadorea</taxon>
        <taxon>Rhabditida</taxon>
        <taxon>Rhabditina</taxon>
        <taxon>Rhabditomorpha</taxon>
        <taxon>Strongyloidea</taxon>
        <taxon>Heligmosomidae</taxon>
        <taxon>Nippostrongylus</taxon>
    </lineage>
</organism>
<protein>
    <submittedName>
        <fullName evidence="2 4">Uncharacterized protein</fullName>
    </submittedName>
</protein>
<dbReference type="AlphaFoldDB" id="A0A0N4YZT5"/>
<dbReference type="Proteomes" id="UP000271162">
    <property type="component" value="Unassembled WGS sequence"/>
</dbReference>
<proteinExistence type="predicted"/>
<evidence type="ECO:0000313" key="3">
    <source>
        <dbReference type="Proteomes" id="UP000271162"/>
    </source>
</evidence>
<reference evidence="4" key="1">
    <citation type="submission" date="2017-02" db="UniProtKB">
        <authorList>
            <consortium name="WormBaseParasite"/>
        </authorList>
    </citation>
    <scope>IDENTIFICATION</scope>
</reference>
<reference evidence="2 3" key="2">
    <citation type="submission" date="2018-11" db="EMBL/GenBank/DDBJ databases">
        <authorList>
            <consortium name="Pathogen Informatics"/>
        </authorList>
    </citation>
    <scope>NUCLEOTIDE SEQUENCE [LARGE SCALE GENOMIC DNA]</scope>
</reference>
<name>A0A0N4YZT5_NIPBR</name>
<dbReference type="EMBL" id="UYSL01029007">
    <property type="protein sequence ID" value="VDL87784.1"/>
    <property type="molecule type" value="Genomic_DNA"/>
</dbReference>
<accession>A0A0N4YZT5</accession>
<evidence type="ECO:0000256" key="1">
    <source>
        <dbReference type="SAM" id="MobiDB-lite"/>
    </source>
</evidence>
<keyword evidence="3" id="KW-1185">Reference proteome</keyword>
<dbReference type="WBParaSite" id="NBR_0002275701-mRNA-1">
    <property type="protein sequence ID" value="NBR_0002275701-mRNA-1"/>
    <property type="gene ID" value="NBR_0002275701"/>
</dbReference>
<evidence type="ECO:0000313" key="2">
    <source>
        <dbReference type="EMBL" id="VDL87784.1"/>
    </source>
</evidence>
<feature type="region of interest" description="Disordered" evidence="1">
    <location>
        <begin position="61"/>
        <end position="96"/>
    </location>
</feature>
<feature type="region of interest" description="Disordered" evidence="1">
    <location>
        <begin position="20"/>
        <end position="39"/>
    </location>
</feature>
<gene>
    <name evidence="2" type="ORF">NBR_LOCUS22758</name>
</gene>
<sequence length="96" mass="10609">MYLEERAAIMDNLVFLRGDRRDQAAGDQQPQQPEEDRAIPLCYVSTVDDYGNTQIEEVMKTPAELADLPSTSRPQEEAADGGERPNPLALPPPQGL</sequence>
<evidence type="ECO:0000313" key="4">
    <source>
        <dbReference type="WBParaSite" id="NBR_0002275701-mRNA-1"/>
    </source>
</evidence>